<dbReference type="RefSeq" id="YP_009546121.1">
    <property type="nucleotide sequence ID" value="NC_040153.1"/>
</dbReference>
<dbReference type="GeneID" id="38572586"/>
<dbReference type="EMBL" id="MF167426">
    <property type="protein sequence ID" value="ASQ40182.1"/>
    <property type="molecule type" value="Genomic_DNA"/>
</dbReference>
<keyword evidence="7 13" id="KW-1133">Transmembrane helix</keyword>
<evidence type="ECO:0000256" key="3">
    <source>
        <dbReference type="ARBA" id="ARBA00022448"/>
    </source>
</evidence>
<keyword evidence="14" id="KW-0934">Plastid</keyword>
<feature type="coiled-coil region" evidence="12">
    <location>
        <begin position="109"/>
        <end position="143"/>
    </location>
</feature>
<feature type="transmembrane region" description="Helical" evidence="13">
    <location>
        <begin position="26"/>
        <end position="47"/>
    </location>
</feature>
<proteinExistence type="inferred from homology"/>
<dbReference type="CDD" id="cd06503">
    <property type="entry name" value="ATP-synt_Fo_b"/>
    <property type="match status" value="1"/>
</dbReference>
<geneLocation type="plastid" evidence="14"/>
<dbReference type="GO" id="GO:0046961">
    <property type="term" value="F:proton-transporting ATPase activity, rotational mechanism"/>
    <property type="evidence" value="ECO:0007669"/>
    <property type="project" value="TreeGrafter"/>
</dbReference>
<organism evidence="14">
    <name type="scientific">Gloeochaete wittrockiana</name>
    <dbReference type="NCBI Taxonomy" id="38269"/>
    <lineage>
        <taxon>Eukaryota</taxon>
        <taxon>Glaucocystophyceae</taxon>
        <taxon>Gloeochaetales</taxon>
        <taxon>Gloeochaetaceae</taxon>
        <taxon>Gloeochaete</taxon>
    </lineage>
</organism>
<keyword evidence="3 11" id="KW-0813">Transport</keyword>
<sequence length="157" mass="18368">MFDFILWLAQRKYILFSEGGLFDFDFTLFVNVFQLLIFIYFLNIIFYKPIGKILDERNSFIASNLKEAEASLLEAQELTILYDKKLVDTRKEAFNLITSSKAEIQQFINDKSEKTISLMNEKLQNSENELAGYSKQMSTALEQKVPLFSEKILVKFF</sequence>
<evidence type="ECO:0000256" key="2">
    <source>
        <dbReference type="ARBA" id="ARBA00005513"/>
    </source>
</evidence>
<keyword evidence="12" id="KW-0175">Coiled coil</keyword>
<name>A0A3G1IVX0_9EUKA</name>
<comment type="function">
    <text evidence="10">F(1)F(0) ATP synthase produces ATP from ADP in the presence of a proton or sodium gradient. F-type ATPases consist of two structural domains, F(1) containing the extramembraneous catalytic core and F(0) containing the membrane proton channel, linked together by a central stalk and a peripheral stalk. During catalysis, ATP synthesis in the catalytic domain of F(1) is coupled via a rotary mechanism of the central stalk subunits to proton translocation.</text>
</comment>
<comment type="subcellular location">
    <subcellularLocation>
        <location evidence="1">Membrane</location>
        <topology evidence="1">Single-pass membrane protein</topology>
    </subcellularLocation>
</comment>
<evidence type="ECO:0000256" key="13">
    <source>
        <dbReference type="SAM" id="Phobius"/>
    </source>
</evidence>
<dbReference type="Pfam" id="PF00430">
    <property type="entry name" value="ATP-synt_B"/>
    <property type="match status" value="1"/>
</dbReference>
<evidence type="ECO:0000256" key="11">
    <source>
        <dbReference type="RuleBase" id="RU003848"/>
    </source>
</evidence>
<evidence type="ECO:0000313" key="14">
    <source>
        <dbReference type="EMBL" id="ASQ40182.1"/>
    </source>
</evidence>
<evidence type="ECO:0000256" key="1">
    <source>
        <dbReference type="ARBA" id="ARBA00004167"/>
    </source>
</evidence>
<accession>A0A3G1IVX0</accession>
<comment type="similarity">
    <text evidence="2 11">Belongs to the ATPase B chain family.</text>
</comment>
<evidence type="ECO:0000256" key="6">
    <source>
        <dbReference type="ARBA" id="ARBA00022781"/>
    </source>
</evidence>
<keyword evidence="4 11" id="KW-0138">CF(0)</keyword>
<dbReference type="AlphaFoldDB" id="A0A3G1IVX0"/>
<evidence type="ECO:0000256" key="12">
    <source>
        <dbReference type="SAM" id="Coils"/>
    </source>
</evidence>
<evidence type="ECO:0000256" key="7">
    <source>
        <dbReference type="ARBA" id="ARBA00022989"/>
    </source>
</evidence>
<keyword evidence="5 11" id="KW-0812">Transmembrane</keyword>
<dbReference type="GO" id="GO:0015986">
    <property type="term" value="P:proton motive force-driven ATP synthesis"/>
    <property type="evidence" value="ECO:0007669"/>
    <property type="project" value="InterPro"/>
</dbReference>
<dbReference type="InterPro" id="IPR050059">
    <property type="entry name" value="ATP_synthase_B_chain"/>
</dbReference>
<evidence type="ECO:0000256" key="4">
    <source>
        <dbReference type="ARBA" id="ARBA00022547"/>
    </source>
</evidence>
<keyword evidence="9 13" id="KW-0472">Membrane</keyword>
<evidence type="ECO:0000256" key="9">
    <source>
        <dbReference type="ARBA" id="ARBA00023136"/>
    </source>
</evidence>
<reference evidence="14" key="1">
    <citation type="submission" date="2017-05" db="EMBL/GenBank/DDBJ databases">
        <title>Plastid comparative genomics reveals ancient divergence between Glaucophyte genera.</title>
        <authorList>
            <person name="Figueroa-Martinez F.J."/>
            <person name="Jackson C."/>
            <person name="Reyes-Prieto A."/>
        </authorList>
    </citation>
    <scope>NUCLEOTIDE SEQUENCE</scope>
    <source>
        <strain evidence="14">SAG 46.84</strain>
    </source>
</reference>
<dbReference type="InterPro" id="IPR002146">
    <property type="entry name" value="ATP_synth_b/b'su_bac/chlpt"/>
</dbReference>
<dbReference type="GO" id="GO:0045259">
    <property type="term" value="C:proton-transporting ATP synthase complex"/>
    <property type="evidence" value="ECO:0007669"/>
    <property type="project" value="UniProtKB-KW"/>
</dbReference>
<evidence type="ECO:0000256" key="8">
    <source>
        <dbReference type="ARBA" id="ARBA00023065"/>
    </source>
</evidence>
<protein>
    <submittedName>
        <fullName evidence="14">ATP synthase CF0 B' subunit</fullName>
    </submittedName>
</protein>
<keyword evidence="6 11" id="KW-0375">Hydrogen ion transport</keyword>
<gene>
    <name evidence="14" type="primary">atpG</name>
</gene>
<keyword evidence="8 11" id="KW-0406">Ion transport</keyword>
<evidence type="ECO:0000256" key="10">
    <source>
        <dbReference type="ARBA" id="ARBA00025198"/>
    </source>
</evidence>
<evidence type="ECO:0000256" key="5">
    <source>
        <dbReference type="ARBA" id="ARBA00022692"/>
    </source>
</evidence>
<dbReference type="PANTHER" id="PTHR33445:SF2">
    <property type="entry name" value="ATP SYNTHASE SUBUNIT B', CHLOROPLASTIC"/>
    <property type="match status" value="1"/>
</dbReference>
<dbReference type="PANTHER" id="PTHR33445">
    <property type="entry name" value="ATP SYNTHASE SUBUNIT B', CHLOROPLASTIC"/>
    <property type="match status" value="1"/>
</dbReference>